<accession>A0ACC2UR24</accession>
<evidence type="ECO:0000313" key="1">
    <source>
        <dbReference type="EMBL" id="KAJ9089498.1"/>
    </source>
</evidence>
<protein>
    <submittedName>
        <fullName evidence="1">Uncharacterized protein</fullName>
    </submittedName>
</protein>
<evidence type="ECO:0000313" key="2">
    <source>
        <dbReference type="Proteomes" id="UP001165960"/>
    </source>
</evidence>
<dbReference type="Proteomes" id="UP001165960">
    <property type="component" value="Unassembled WGS sequence"/>
</dbReference>
<keyword evidence="2" id="KW-1185">Reference proteome</keyword>
<reference evidence="1" key="1">
    <citation type="submission" date="2022-04" db="EMBL/GenBank/DDBJ databases">
        <title>Genome of the entomopathogenic fungus Entomophthora muscae.</title>
        <authorList>
            <person name="Elya C."/>
            <person name="Lovett B.R."/>
            <person name="Lee E."/>
            <person name="Macias A.M."/>
            <person name="Hajek A.E."/>
            <person name="De Bivort B.L."/>
            <person name="Kasson M.T."/>
            <person name="De Fine Licht H.H."/>
            <person name="Stajich J.E."/>
        </authorList>
    </citation>
    <scope>NUCLEOTIDE SEQUENCE</scope>
    <source>
        <strain evidence="1">Berkeley</strain>
    </source>
</reference>
<sequence length="265" mass="30118">MVGLIWFALVSGLLAYLPGGIKRVNYGKSVTVATRVIDEPLSNSNEIRHVEAGNSFRNDNFLISIYEPSGLLLPEALNTNEKCIRNECVSIINVSLHFHTSKQVSDPIACLTLPCSLRSSISINRTWEVSKKSSLKRKELEILFSRFLNLPLPKQLFSRSIVYEVQSPSVYMLYFKPVSWIINGKYMKKLLTKTVESHFTAYLPLALNETYLNGAFVLVDLCIRNSAYHPIKLTKCQSFEVINSFFIPSELNHLNSSFIIIFFIK</sequence>
<organism evidence="1 2">
    <name type="scientific">Entomophthora muscae</name>
    <dbReference type="NCBI Taxonomy" id="34485"/>
    <lineage>
        <taxon>Eukaryota</taxon>
        <taxon>Fungi</taxon>
        <taxon>Fungi incertae sedis</taxon>
        <taxon>Zoopagomycota</taxon>
        <taxon>Entomophthoromycotina</taxon>
        <taxon>Entomophthoromycetes</taxon>
        <taxon>Entomophthorales</taxon>
        <taxon>Entomophthoraceae</taxon>
        <taxon>Entomophthora</taxon>
    </lineage>
</organism>
<dbReference type="EMBL" id="QTSX02000044">
    <property type="protein sequence ID" value="KAJ9089498.1"/>
    <property type="molecule type" value="Genomic_DNA"/>
</dbReference>
<proteinExistence type="predicted"/>
<name>A0ACC2UR24_9FUNG</name>
<comment type="caution">
    <text evidence="1">The sequence shown here is derived from an EMBL/GenBank/DDBJ whole genome shotgun (WGS) entry which is preliminary data.</text>
</comment>
<gene>
    <name evidence="1" type="ORF">DSO57_1012416</name>
</gene>